<evidence type="ECO:0000256" key="8">
    <source>
        <dbReference type="HAMAP-Rule" id="MF_00065"/>
    </source>
</evidence>
<keyword evidence="4 12" id="KW-0548">Nucleotidyltransferase</keyword>
<gene>
    <name evidence="8" type="primary">cysC</name>
    <name evidence="12" type="ORF">SAMN02745206_01428</name>
</gene>
<dbReference type="CDD" id="cd00517">
    <property type="entry name" value="ATPS"/>
    <property type="match status" value="1"/>
</dbReference>
<feature type="domain" description="APS kinase" evidence="9">
    <location>
        <begin position="395"/>
        <end position="547"/>
    </location>
</feature>
<feature type="binding site" evidence="8">
    <location>
        <begin position="403"/>
        <end position="410"/>
    </location>
    <ligand>
        <name>ATP</name>
        <dbReference type="ChEBI" id="CHEBI:30616"/>
    </ligand>
</feature>
<dbReference type="PANTHER" id="PTHR42700">
    <property type="entry name" value="SULFATE ADENYLYLTRANSFERASE"/>
    <property type="match status" value="1"/>
</dbReference>
<dbReference type="STRING" id="1121391.SAMN02745206_01428"/>
<comment type="similarity">
    <text evidence="8">Belongs to the APS kinase family.</text>
</comment>
<comment type="caution">
    <text evidence="8">Lacks conserved residue(s) required for the propagation of feature annotation.</text>
</comment>
<organism evidence="12 13">
    <name type="scientific">Desulfacinum infernum DSM 9756</name>
    <dbReference type="NCBI Taxonomy" id="1121391"/>
    <lineage>
        <taxon>Bacteria</taxon>
        <taxon>Pseudomonadati</taxon>
        <taxon>Thermodesulfobacteriota</taxon>
        <taxon>Syntrophobacteria</taxon>
        <taxon>Syntrophobacterales</taxon>
        <taxon>Syntrophobacteraceae</taxon>
        <taxon>Desulfacinum</taxon>
    </lineage>
</organism>
<dbReference type="InterPro" id="IPR050512">
    <property type="entry name" value="Sulf_AdTrans/APS_kinase"/>
</dbReference>
<protein>
    <recommendedName>
        <fullName evidence="8">Adenylyl-sulfate kinase</fullName>
        <ecNumber evidence="8">2.7.1.25</ecNumber>
    </recommendedName>
    <alternativeName>
        <fullName evidence="8">APS kinase</fullName>
    </alternativeName>
    <alternativeName>
        <fullName evidence="8">ATP adenosine-5'-phosphosulfate 3'-phosphotransferase</fullName>
    </alternativeName>
    <alternativeName>
        <fullName evidence="8">Adenosine-5'-phosphosulfate kinase</fullName>
    </alternativeName>
</protein>
<dbReference type="RefSeq" id="WP_073038309.1">
    <property type="nucleotide sequence ID" value="NZ_FQVB01000012.1"/>
</dbReference>
<dbReference type="CDD" id="cd02027">
    <property type="entry name" value="APSK"/>
    <property type="match status" value="1"/>
</dbReference>
<feature type="domain" description="Sulphate adenylyltransferase catalytic" evidence="10">
    <location>
        <begin position="173"/>
        <end position="387"/>
    </location>
</feature>
<dbReference type="NCBIfam" id="NF003013">
    <property type="entry name" value="PRK03846.1"/>
    <property type="match status" value="1"/>
</dbReference>
<evidence type="ECO:0000256" key="1">
    <source>
        <dbReference type="ARBA" id="ARBA00001823"/>
    </source>
</evidence>
<keyword evidence="8" id="KW-0418">Kinase</keyword>
<dbReference type="AlphaFoldDB" id="A0A1M4ZDZ3"/>
<dbReference type="NCBIfam" id="TIGR00339">
    <property type="entry name" value="sopT"/>
    <property type="match status" value="1"/>
</dbReference>
<dbReference type="InterPro" id="IPR002891">
    <property type="entry name" value="APS"/>
</dbReference>
<dbReference type="Gene3D" id="3.10.400.10">
    <property type="entry name" value="Sulfate adenylyltransferase"/>
    <property type="match status" value="1"/>
</dbReference>
<dbReference type="SUPFAM" id="SSF88697">
    <property type="entry name" value="PUA domain-like"/>
    <property type="match status" value="1"/>
</dbReference>
<evidence type="ECO:0000313" key="12">
    <source>
        <dbReference type="EMBL" id="SHF16002.1"/>
    </source>
</evidence>
<keyword evidence="8" id="KW-0597">Phosphoprotein</keyword>
<evidence type="ECO:0000256" key="4">
    <source>
        <dbReference type="ARBA" id="ARBA00022695"/>
    </source>
</evidence>
<dbReference type="GO" id="GO:0070814">
    <property type="term" value="P:hydrogen sulfide biosynthetic process"/>
    <property type="evidence" value="ECO:0007669"/>
    <property type="project" value="UniProtKB-UniRule"/>
</dbReference>
<dbReference type="InterPro" id="IPR024951">
    <property type="entry name" value="Sulfurylase_cat_dom"/>
</dbReference>
<dbReference type="OrthoDB" id="9804504at2"/>
<dbReference type="EMBL" id="FQVB01000012">
    <property type="protein sequence ID" value="SHF16002.1"/>
    <property type="molecule type" value="Genomic_DNA"/>
</dbReference>
<dbReference type="NCBIfam" id="NF004040">
    <property type="entry name" value="PRK05537.1"/>
    <property type="match status" value="1"/>
</dbReference>
<evidence type="ECO:0000256" key="5">
    <source>
        <dbReference type="ARBA" id="ARBA00022741"/>
    </source>
</evidence>
<dbReference type="Pfam" id="PF01583">
    <property type="entry name" value="APS_kinase"/>
    <property type="match status" value="1"/>
</dbReference>
<proteinExistence type="inferred from homology"/>
<sequence>MTDFSWDAHGGSLVDLVVDEDRAQVLKDLSRGIPSLTLNGRHLADLELILNGAFSPLRGFMTSADYESVLDRMRLQDGTLWPLPVCLDVTEADARGLEPGQSVALRDAEGFMVAVLHVEDIWPMDKAREAQCVYGTTDTAHPGVDTLFHHAGTHYVGGTLEGVQLPLHFAFKRLRHTPHEMRALFRKLGWRRIVGFQTRNPLHRAQFEMTLRAMDQAKANLLLHPVARRARPGDIDYYTRIRCYQAVSRYYPPNMMLLSLLPLAMRMAGPREALLHAIIRKNYGCTHFIVGRDHASPGRRPDGTPFYPPEAAMELATAFEKELGIGIIPFEEMVYVMEEDAYMPAREVPPESTVRSLALDDFHRRLREGKRVPEWFTFPEVIEELQRGYPPRHKQGFTIFCTGLSGAGKSTIARILYARFLEMGGRPVTLLDGDIVRRNLSNELGFSKEHRDINVRRIGFVASEITKNRGIAICAPIAPYAATRRQIRQLIENYGGFVEVHVATPLEVCESRDRKGLYAKARAGLIKGFTGIDDPYEPPEAPEVTIDTTELTPDEAAQEVLLFLERAGYIK</sequence>
<reference evidence="13" key="1">
    <citation type="submission" date="2016-11" db="EMBL/GenBank/DDBJ databases">
        <authorList>
            <person name="Varghese N."/>
            <person name="Submissions S."/>
        </authorList>
    </citation>
    <scope>NUCLEOTIDE SEQUENCE [LARGE SCALE GENOMIC DNA]</scope>
    <source>
        <strain evidence="13">DSM 9756</strain>
    </source>
</reference>
<feature type="domain" description="ATP-sulfurylase PUA-like" evidence="11">
    <location>
        <begin position="8"/>
        <end position="164"/>
    </location>
</feature>
<dbReference type="GO" id="GO:0010134">
    <property type="term" value="P:sulfate assimilation via adenylyl sulfate reduction"/>
    <property type="evidence" value="ECO:0007669"/>
    <property type="project" value="TreeGrafter"/>
</dbReference>
<dbReference type="FunFam" id="3.40.50.300:FF:000802">
    <property type="entry name" value="Sulfate adenylyltransferase"/>
    <property type="match status" value="1"/>
</dbReference>
<accession>A0A1M4ZDZ3</accession>
<dbReference type="UniPathway" id="UPA00140">
    <property type="reaction ID" value="UER00205"/>
</dbReference>
<dbReference type="InterPro" id="IPR002650">
    <property type="entry name" value="Sulphate_adenylyltransferase"/>
</dbReference>
<evidence type="ECO:0000256" key="6">
    <source>
        <dbReference type="ARBA" id="ARBA00022840"/>
    </source>
</evidence>
<keyword evidence="6 8" id="KW-0067">ATP-binding</keyword>
<comment type="catalytic activity">
    <reaction evidence="7">
        <text>sulfate + ATP + H(+) = adenosine 5'-phosphosulfate + diphosphate</text>
        <dbReference type="Rhea" id="RHEA:18133"/>
        <dbReference type="ChEBI" id="CHEBI:15378"/>
        <dbReference type="ChEBI" id="CHEBI:16189"/>
        <dbReference type="ChEBI" id="CHEBI:30616"/>
        <dbReference type="ChEBI" id="CHEBI:33019"/>
        <dbReference type="ChEBI" id="CHEBI:58243"/>
        <dbReference type="EC" id="2.7.7.4"/>
    </reaction>
</comment>
<dbReference type="Pfam" id="PF01747">
    <property type="entry name" value="ATP-sulfurylase"/>
    <property type="match status" value="1"/>
</dbReference>
<dbReference type="Gene3D" id="3.40.50.300">
    <property type="entry name" value="P-loop containing nucleotide triphosphate hydrolases"/>
    <property type="match status" value="1"/>
</dbReference>
<dbReference type="InterPro" id="IPR014729">
    <property type="entry name" value="Rossmann-like_a/b/a_fold"/>
</dbReference>
<keyword evidence="5 8" id="KW-0547">Nucleotide-binding</keyword>
<dbReference type="SUPFAM" id="SSF52374">
    <property type="entry name" value="Nucleotidylyl transferase"/>
    <property type="match status" value="1"/>
</dbReference>
<dbReference type="GO" id="GO:0005737">
    <property type="term" value="C:cytoplasm"/>
    <property type="evidence" value="ECO:0007669"/>
    <property type="project" value="TreeGrafter"/>
</dbReference>
<dbReference type="InterPro" id="IPR059117">
    <property type="entry name" value="APS_kinase_dom"/>
</dbReference>
<dbReference type="GO" id="GO:0019379">
    <property type="term" value="P:sulfate assimilation, phosphoadenylyl sulfate reduction by phosphoadenylyl-sulfate reductase (thioredoxin)"/>
    <property type="evidence" value="ECO:0007669"/>
    <property type="project" value="TreeGrafter"/>
</dbReference>
<dbReference type="Proteomes" id="UP000184076">
    <property type="component" value="Unassembled WGS sequence"/>
</dbReference>
<dbReference type="EC" id="2.7.1.25" evidence="8"/>
<evidence type="ECO:0000256" key="3">
    <source>
        <dbReference type="ARBA" id="ARBA00022679"/>
    </source>
</evidence>
<comment type="catalytic activity">
    <reaction evidence="1 8">
        <text>adenosine 5'-phosphosulfate + ATP = 3'-phosphoadenylyl sulfate + ADP + H(+)</text>
        <dbReference type="Rhea" id="RHEA:24152"/>
        <dbReference type="ChEBI" id="CHEBI:15378"/>
        <dbReference type="ChEBI" id="CHEBI:30616"/>
        <dbReference type="ChEBI" id="CHEBI:58243"/>
        <dbReference type="ChEBI" id="CHEBI:58339"/>
        <dbReference type="ChEBI" id="CHEBI:456216"/>
        <dbReference type="EC" id="2.7.1.25"/>
    </reaction>
</comment>
<dbReference type="InterPro" id="IPR025980">
    <property type="entry name" value="ATP-Sase_PUA-like_dom"/>
</dbReference>
<comment type="function">
    <text evidence="8">Catalyzes the synthesis of activated sulfate.</text>
</comment>
<dbReference type="HAMAP" id="MF_00065">
    <property type="entry name" value="Adenylyl_sulf_kinase"/>
    <property type="match status" value="1"/>
</dbReference>
<dbReference type="InterPro" id="IPR015947">
    <property type="entry name" value="PUA-like_sf"/>
</dbReference>
<evidence type="ECO:0000313" key="13">
    <source>
        <dbReference type="Proteomes" id="UP000184076"/>
    </source>
</evidence>
<dbReference type="SUPFAM" id="SSF52540">
    <property type="entry name" value="P-loop containing nucleoside triphosphate hydrolases"/>
    <property type="match status" value="1"/>
</dbReference>
<evidence type="ECO:0000259" key="11">
    <source>
        <dbReference type="Pfam" id="PF14306"/>
    </source>
</evidence>
<keyword evidence="3 8" id="KW-0808">Transferase</keyword>
<evidence type="ECO:0000256" key="7">
    <source>
        <dbReference type="ARBA" id="ARBA00049370"/>
    </source>
</evidence>
<dbReference type="PANTHER" id="PTHR42700:SF1">
    <property type="entry name" value="SULFATE ADENYLYLTRANSFERASE"/>
    <property type="match status" value="1"/>
</dbReference>
<evidence type="ECO:0000259" key="10">
    <source>
        <dbReference type="Pfam" id="PF01747"/>
    </source>
</evidence>
<name>A0A1M4ZDZ3_9BACT</name>
<comment type="pathway">
    <text evidence="2 8">Sulfur metabolism; hydrogen sulfide biosynthesis; sulfite from sulfate: step 2/3.</text>
</comment>
<dbReference type="InterPro" id="IPR027417">
    <property type="entry name" value="P-loop_NTPase"/>
</dbReference>
<dbReference type="GO" id="GO:0004020">
    <property type="term" value="F:adenylylsulfate kinase activity"/>
    <property type="evidence" value="ECO:0007669"/>
    <property type="project" value="UniProtKB-UniRule"/>
</dbReference>
<evidence type="ECO:0000256" key="2">
    <source>
        <dbReference type="ARBA" id="ARBA00004806"/>
    </source>
</evidence>
<keyword evidence="13" id="KW-1185">Reference proteome</keyword>
<dbReference type="GO" id="GO:0005524">
    <property type="term" value="F:ATP binding"/>
    <property type="evidence" value="ECO:0007669"/>
    <property type="project" value="UniProtKB-UniRule"/>
</dbReference>
<dbReference type="Gene3D" id="3.40.50.620">
    <property type="entry name" value="HUPs"/>
    <property type="match status" value="1"/>
</dbReference>
<dbReference type="NCBIfam" id="TIGR00455">
    <property type="entry name" value="apsK"/>
    <property type="match status" value="1"/>
</dbReference>
<dbReference type="Pfam" id="PF14306">
    <property type="entry name" value="PUA_2"/>
    <property type="match status" value="1"/>
</dbReference>
<dbReference type="GO" id="GO:0004781">
    <property type="term" value="F:sulfate adenylyltransferase (ATP) activity"/>
    <property type="evidence" value="ECO:0007669"/>
    <property type="project" value="UniProtKB-EC"/>
</dbReference>
<evidence type="ECO:0000259" key="9">
    <source>
        <dbReference type="Pfam" id="PF01583"/>
    </source>
</evidence>